<reference evidence="5 6" key="1">
    <citation type="submission" date="2012-02" db="EMBL/GenBank/DDBJ databases">
        <title>Complete genome sequence of Phycisphaera mikurensis NBRC 102666.</title>
        <authorList>
            <person name="Ankai A."/>
            <person name="Hosoyama A."/>
            <person name="Terui Y."/>
            <person name="Sekine M."/>
            <person name="Fukai R."/>
            <person name="Kato Y."/>
            <person name="Nakamura S."/>
            <person name="Yamada-Narita S."/>
            <person name="Kawakoshi A."/>
            <person name="Fukunaga Y."/>
            <person name="Yamazaki S."/>
            <person name="Fujita N."/>
        </authorList>
    </citation>
    <scope>NUCLEOTIDE SEQUENCE [LARGE SCALE GENOMIC DNA]</scope>
    <source>
        <strain evidence="6">NBRC 102666 / KCTC 22515 / FYK2301M01</strain>
    </source>
</reference>
<keyword evidence="1" id="KW-0805">Transcription regulation</keyword>
<dbReference type="STRING" id="1142394.PSMK_25900"/>
<feature type="domain" description="HTH gntR-type" evidence="4">
    <location>
        <begin position="19"/>
        <end position="87"/>
    </location>
</feature>
<dbReference type="Pfam" id="PF00392">
    <property type="entry name" value="GntR"/>
    <property type="match status" value="1"/>
</dbReference>
<dbReference type="PANTHER" id="PTHR38445:SF7">
    <property type="entry name" value="GNTR-FAMILY TRANSCRIPTIONAL REGULATOR"/>
    <property type="match status" value="1"/>
</dbReference>
<dbReference type="SUPFAM" id="SSF46785">
    <property type="entry name" value="Winged helix' DNA-binding domain"/>
    <property type="match status" value="1"/>
</dbReference>
<dbReference type="EMBL" id="AP012338">
    <property type="protein sequence ID" value="BAM04749.1"/>
    <property type="molecule type" value="Genomic_DNA"/>
</dbReference>
<dbReference type="RefSeq" id="WP_014437962.1">
    <property type="nucleotide sequence ID" value="NC_017080.1"/>
</dbReference>
<dbReference type="GO" id="GO:0003677">
    <property type="term" value="F:DNA binding"/>
    <property type="evidence" value="ECO:0007669"/>
    <property type="project" value="UniProtKB-KW"/>
</dbReference>
<dbReference type="PANTHER" id="PTHR38445">
    <property type="entry name" value="HTH-TYPE TRANSCRIPTIONAL REPRESSOR YTRA"/>
    <property type="match status" value="1"/>
</dbReference>
<evidence type="ECO:0000256" key="2">
    <source>
        <dbReference type="ARBA" id="ARBA00023125"/>
    </source>
</evidence>
<dbReference type="InterPro" id="IPR036390">
    <property type="entry name" value="WH_DNA-bd_sf"/>
</dbReference>
<protein>
    <submittedName>
        <fullName evidence="5">GntR family transcriptional regulator</fullName>
    </submittedName>
</protein>
<keyword evidence="3" id="KW-0804">Transcription</keyword>
<dbReference type="SMART" id="SM00345">
    <property type="entry name" value="HTH_GNTR"/>
    <property type="match status" value="1"/>
</dbReference>
<dbReference type="OrthoDB" id="9801546at2"/>
<dbReference type="Gene3D" id="1.10.10.10">
    <property type="entry name" value="Winged helix-like DNA-binding domain superfamily/Winged helix DNA-binding domain"/>
    <property type="match status" value="1"/>
</dbReference>
<keyword evidence="6" id="KW-1185">Reference proteome</keyword>
<dbReference type="eggNOG" id="COG1725">
    <property type="taxonomic scope" value="Bacteria"/>
</dbReference>
<gene>
    <name evidence="5" type="ordered locus">PSMK_25900</name>
</gene>
<evidence type="ECO:0000313" key="5">
    <source>
        <dbReference type="EMBL" id="BAM04749.1"/>
    </source>
</evidence>
<evidence type="ECO:0000256" key="1">
    <source>
        <dbReference type="ARBA" id="ARBA00023015"/>
    </source>
</evidence>
<dbReference type="CDD" id="cd07377">
    <property type="entry name" value="WHTH_GntR"/>
    <property type="match status" value="1"/>
</dbReference>
<evidence type="ECO:0000256" key="3">
    <source>
        <dbReference type="ARBA" id="ARBA00023163"/>
    </source>
</evidence>
<dbReference type="HOGENOM" id="CLU_017584_10_0_0"/>
<dbReference type="Proteomes" id="UP000007881">
    <property type="component" value="Chromosome"/>
</dbReference>
<sequence length="137" mass="14744">MTSPSSSSFHPEITTGGSVPIWLQVVRGVRLAVAQGRLQEGEAMPSVRAMAERLVVNPNTISKAYAELTREHTLVSQPGRGVFVAPPREVLSRKEKKRRLAEAAEELVHAAVEVDADPAEAMAALQKALVRLRVAAA</sequence>
<dbReference type="KEGG" id="phm:PSMK_25900"/>
<name>I0IHL1_PHYMF</name>
<evidence type="ECO:0000259" key="4">
    <source>
        <dbReference type="PROSITE" id="PS50949"/>
    </source>
</evidence>
<dbReference type="InterPro" id="IPR000524">
    <property type="entry name" value="Tscrpt_reg_HTH_GntR"/>
</dbReference>
<evidence type="ECO:0000313" key="6">
    <source>
        <dbReference type="Proteomes" id="UP000007881"/>
    </source>
</evidence>
<dbReference type="AlphaFoldDB" id="I0IHL1"/>
<organism evidence="5 6">
    <name type="scientific">Phycisphaera mikurensis (strain NBRC 102666 / KCTC 22515 / FYK2301M01)</name>
    <dbReference type="NCBI Taxonomy" id="1142394"/>
    <lineage>
        <taxon>Bacteria</taxon>
        <taxon>Pseudomonadati</taxon>
        <taxon>Planctomycetota</taxon>
        <taxon>Phycisphaerae</taxon>
        <taxon>Phycisphaerales</taxon>
        <taxon>Phycisphaeraceae</taxon>
        <taxon>Phycisphaera</taxon>
    </lineage>
</organism>
<accession>I0IHL1</accession>
<dbReference type="GO" id="GO:0003700">
    <property type="term" value="F:DNA-binding transcription factor activity"/>
    <property type="evidence" value="ECO:0007669"/>
    <property type="project" value="InterPro"/>
</dbReference>
<proteinExistence type="predicted"/>
<keyword evidence="2" id="KW-0238">DNA-binding</keyword>
<dbReference type="InterPro" id="IPR036388">
    <property type="entry name" value="WH-like_DNA-bd_sf"/>
</dbReference>
<dbReference type="PROSITE" id="PS50949">
    <property type="entry name" value="HTH_GNTR"/>
    <property type="match status" value="1"/>
</dbReference>